<proteinExistence type="predicted"/>
<dbReference type="Proteomes" id="UP000198310">
    <property type="component" value="Unassembled WGS sequence"/>
</dbReference>
<gene>
    <name evidence="3" type="ORF">SAMN06269173_10694</name>
</gene>
<evidence type="ECO:0008006" key="5">
    <source>
        <dbReference type="Google" id="ProtNLM"/>
    </source>
</evidence>
<feature type="region of interest" description="Disordered" evidence="1">
    <location>
        <begin position="122"/>
        <end position="163"/>
    </location>
</feature>
<reference evidence="4" key="1">
    <citation type="submission" date="2017-06" db="EMBL/GenBank/DDBJ databases">
        <authorList>
            <person name="Varghese N."/>
            <person name="Submissions S."/>
        </authorList>
    </citation>
    <scope>NUCLEOTIDE SEQUENCE [LARGE SCALE GENOMIC DNA]</scope>
    <source>
        <strain evidence="4">DSM 28041</strain>
    </source>
</reference>
<organism evidence="3 4">
    <name type="scientific">Hymenobacter mucosus</name>
    <dbReference type="NCBI Taxonomy" id="1411120"/>
    <lineage>
        <taxon>Bacteria</taxon>
        <taxon>Pseudomonadati</taxon>
        <taxon>Bacteroidota</taxon>
        <taxon>Cytophagia</taxon>
        <taxon>Cytophagales</taxon>
        <taxon>Hymenobacteraceae</taxon>
        <taxon>Hymenobacter</taxon>
    </lineage>
</organism>
<feature type="signal peptide" evidence="2">
    <location>
        <begin position="1"/>
        <end position="36"/>
    </location>
</feature>
<keyword evidence="2" id="KW-0732">Signal</keyword>
<evidence type="ECO:0000256" key="2">
    <source>
        <dbReference type="SAM" id="SignalP"/>
    </source>
</evidence>
<feature type="compositionally biased region" description="Gly residues" evidence="1">
    <location>
        <begin position="148"/>
        <end position="163"/>
    </location>
</feature>
<evidence type="ECO:0000313" key="4">
    <source>
        <dbReference type="Proteomes" id="UP000198310"/>
    </source>
</evidence>
<keyword evidence="4" id="KW-1185">Reference proteome</keyword>
<accession>A0A238YVT8</accession>
<feature type="chain" id="PRO_5012602089" description="Beta/Gamma crystallin" evidence="2">
    <location>
        <begin position="37"/>
        <end position="163"/>
    </location>
</feature>
<evidence type="ECO:0000313" key="3">
    <source>
        <dbReference type="EMBL" id="SNR74589.1"/>
    </source>
</evidence>
<protein>
    <recommendedName>
        <fullName evidence="5">Beta/Gamma crystallin</fullName>
    </recommendedName>
</protein>
<evidence type="ECO:0000256" key="1">
    <source>
        <dbReference type="SAM" id="MobiDB-lite"/>
    </source>
</evidence>
<sequence length="163" mass="17868">MYSPITRIASMKLLPKLALSGLLAGSLSLLSSSAQAQVTININPPSWGPSTPTGTEYYYIPEAKSYYDLRAQRYIVLQNGQWVRVANLSGYDQRNFHPVVLDYRGSQPWSQYSRHRQLYPASLPPGQVKRLESGKGLPPGQAKKVYGGHPGNGNGKGNGKGKH</sequence>
<name>A0A238YVT8_9BACT</name>
<dbReference type="EMBL" id="FZNS01000006">
    <property type="protein sequence ID" value="SNR74589.1"/>
    <property type="molecule type" value="Genomic_DNA"/>
</dbReference>
<dbReference type="AlphaFoldDB" id="A0A238YVT8"/>